<evidence type="ECO:0000313" key="6">
    <source>
        <dbReference type="Proteomes" id="UP000678679"/>
    </source>
</evidence>
<dbReference type="InterPro" id="IPR009057">
    <property type="entry name" value="Homeodomain-like_sf"/>
</dbReference>
<evidence type="ECO:0000313" key="5">
    <source>
        <dbReference type="EMBL" id="QWG04117.1"/>
    </source>
</evidence>
<dbReference type="EMBL" id="CP076133">
    <property type="protein sequence ID" value="QWG04117.1"/>
    <property type="molecule type" value="Genomic_DNA"/>
</dbReference>
<evidence type="ECO:0000259" key="4">
    <source>
        <dbReference type="PROSITE" id="PS01124"/>
    </source>
</evidence>
<dbReference type="Pfam" id="PF12833">
    <property type="entry name" value="HTH_18"/>
    <property type="match status" value="1"/>
</dbReference>
<dbReference type="SUPFAM" id="SSF46689">
    <property type="entry name" value="Homeodomain-like"/>
    <property type="match status" value="1"/>
</dbReference>
<dbReference type="KEGG" id="fya:KMW28_24825"/>
<keyword evidence="6" id="KW-1185">Reference proteome</keyword>
<feature type="domain" description="HTH araC/xylS-type" evidence="4">
    <location>
        <begin position="220"/>
        <end position="318"/>
    </location>
</feature>
<keyword evidence="2" id="KW-0238">DNA-binding</keyword>
<dbReference type="InterPro" id="IPR020449">
    <property type="entry name" value="Tscrpt_reg_AraC-type_HTH"/>
</dbReference>
<dbReference type="InterPro" id="IPR053142">
    <property type="entry name" value="PchR_regulatory_protein"/>
</dbReference>
<sequence length="322" mass="37990">MHIYEGNDISPQTVYKHLSDIYGGNWDGESMIIKNDKIDCKADYFNYPNDIIVGLIKLKCTEKLAFQSTGSDKENYLTIRIGYQAKFDEDSSLKAAVNKGIFIYDVNFLYDNQLQPNVWYEWFAVKCPIDFLKTWFIEDVYFETFKKRVLNSYIYFSSIPEIDTIVRELTFFNDDQKLKKTIFLSRLFEILGRLFTALSDQKVDEIDDIKLHPEDYKNMLDVREYILEDFSKKPKLEEIAKHFHLSVSKLRRDFSTVYSTTVMKFFDQHRLLEAYQQIKYSDKSITEISMDLGFVSVAHFGTAFKKEYQITPNQLRNKEVAP</sequence>
<dbReference type="GO" id="GO:0043565">
    <property type="term" value="F:sequence-specific DNA binding"/>
    <property type="evidence" value="ECO:0007669"/>
    <property type="project" value="InterPro"/>
</dbReference>
<dbReference type="PROSITE" id="PS01124">
    <property type="entry name" value="HTH_ARAC_FAMILY_2"/>
    <property type="match status" value="1"/>
</dbReference>
<reference evidence="5 6" key="1">
    <citation type="submission" date="2021-05" db="EMBL/GenBank/DDBJ databases">
        <title>Comparative genomic studies on the polysaccharide-degrading batcterial strains of the Flammeovirga genus.</title>
        <authorList>
            <person name="Zewei F."/>
            <person name="Zheng Z."/>
            <person name="Yu L."/>
            <person name="Ruyue G."/>
            <person name="Yanhong M."/>
            <person name="Yuanyuan C."/>
            <person name="Jingyan G."/>
            <person name="Wenjun H."/>
        </authorList>
    </citation>
    <scope>NUCLEOTIDE SEQUENCE [LARGE SCALE GENOMIC DNA]</scope>
    <source>
        <strain evidence="5 6">NBRC:100898</strain>
    </source>
</reference>
<protein>
    <submittedName>
        <fullName evidence="5">Helix-turn-helix domain-containing protein</fullName>
    </submittedName>
</protein>
<dbReference type="Gene3D" id="1.10.10.60">
    <property type="entry name" value="Homeodomain-like"/>
    <property type="match status" value="1"/>
</dbReference>
<dbReference type="RefSeq" id="WP_169663610.1">
    <property type="nucleotide sequence ID" value="NZ_CP076133.1"/>
</dbReference>
<name>A0AAX1NDD3_9BACT</name>
<evidence type="ECO:0000256" key="3">
    <source>
        <dbReference type="ARBA" id="ARBA00023163"/>
    </source>
</evidence>
<dbReference type="PANTHER" id="PTHR47893">
    <property type="entry name" value="REGULATORY PROTEIN PCHR"/>
    <property type="match status" value="1"/>
</dbReference>
<dbReference type="PRINTS" id="PR00032">
    <property type="entry name" value="HTHARAC"/>
</dbReference>
<dbReference type="AlphaFoldDB" id="A0AAX1NDD3"/>
<dbReference type="PANTHER" id="PTHR47893:SF1">
    <property type="entry name" value="REGULATORY PROTEIN PCHR"/>
    <property type="match status" value="1"/>
</dbReference>
<evidence type="ECO:0000256" key="2">
    <source>
        <dbReference type="ARBA" id="ARBA00023125"/>
    </source>
</evidence>
<evidence type="ECO:0000256" key="1">
    <source>
        <dbReference type="ARBA" id="ARBA00023015"/>
    </source>
</evidence>
<proteinExistence type="predicted"/>
<keyword evidence="1" id="KW-0805">Transcription regulation</keyword>
<dbReference type="GO" id="GO:0003700">
    <property type="term" value="F:DNA-binding transcription factor activity"/>
    <property type="evidence" value="ECO:0007669"/>
    <property type="project" value="InterPro"/>
</dbReference>
<organism evidence="5 6">
    <name type="scientific">Flammeovirga yaeyamensis</name>
    <dbReference type="NCBI Taxonomy" id="367791"/>
    <lineage>
        <taxon>Bacteria</taxon>
        <taxon>Pseudomonadati</taxon>
        <taxon>Bacteroidota</taxon>
        <taxon>Cytophagia</taxon>
        <taxon>Cytophagales</taxon>
        <taxon>Flammeovirgaceae</taxon>
        <taxon>Flammeovirga</taxon>
    </lineage>
</organism>
<keyword evidence="3" id="KW-0804">Transcription</keyword>
<dbReference type="Proteomes" id="UP000678679">
    <property type="component" value="Chromosome 2"/>
</dbReference>
<gene>
    <name evidence="5" type="ORF">KMW28_24825</name>
</gene>
<accession>A0AAX1NDD3</accession>
<dbReference type="SMART" id="SM00342">
    <property type="entry name" value="HTH_ARAC"/>
    <property type="match status" value="1"/>
</dbReference>
<dbReference type="InterPro" id="IPR018060">
    <property type="entry name" value="HTH_AraC"/>
</dbReference>